<keyword evidence="8" id="KW-1185">Reference proteome</keyword>
<dbReference type="InterPro" id="IPR044611">
    <property type="entry name" value="E3A/B/C-like"/>
</dbReference>
<dbReference type="PANTHER" id="PTHR45700:SF8">
    <property type="entry name" value="HECT-TYPE E3 UBIQUITIN TRANSFERASE"/>
    <property type="match status" value="1"/>
</dbReference>
<dbReference type="PROSITE" id="PS50237">
    <property type="entry name" value="HECT"/>
    <property type="match status" value="1"/>
</dbReference>
<dbReference type="Gene3D" id="3.30.2410.10">
    <property type="entry name" value="Hect, E3 ligase catalytic domain"/>
    <property type="match status" value="1"/>
</dbReference>
<dbReference type="Proteomes" id="UP000000689">
    <property type="component" value="Chromosome 7"/>
</dbReference>
<evidence type="ECO:0000256" key="5">
    <source>
        <dbReference type="PROSITE-ProRule" id="PRU00104"/>
    </source>
</evidence>
<dbReference type="EC" id="2.3.2.26" evidence="2"/>
<evidence type="ECO:0000259" key="6">
    <source>
        <dbReference type="PROSITE" id="PS50237"/>
    </source>
</evidence>
<sequence>MGIFSRKNSTKRDTAKAKENARIEIISRKASLKRPSVEGKTVSRVGSLKQNAEKRQCPCCNSWIQVPPKIPKFRCSICQVTTYLKMDSSQQSSTTSVKENIVCNKFVLEKVINGCEKEVKERKLTSREDFAKVYDSVTIYLTNCFQDATILNQSFCPENNLDTIDYLSLSEFYEIVMNLPTRRPFYRLLCVSNELLRRSNIAMTSFKWILIILNNPIVRQALTGRIPKKFESVKIRTIAYDLGKKCIGFLSNMPYKENSDKLIRYLKSLSVESTLQYIELLNIYLTFQLHRIVRHETKTALEKYRPFYPGIGNGNTEAWIHDKYALGTNNDKTVVLRDFRFKPFQYEDDWHIKTVTELMRKFYQVNVERCNQQGFSNSKKLNVSEFYNTMLDVIDYRKDFDIWRGYTGNDQLSKFINQQSWNTSSFTFCKYPFLLSLGLKISIMEYEFKRIMEYEAENAFLTSLDKGKMVNVYFKIRVRRNRITNDSLQCIQQHQGDLLKSLRIEFIDEPGIDAGGLRKEWFLLLTKSLFNPMNGLFVSVEESNLSWIAIHDIQTLNKSSTFKNELFFLFGVVVALAIFNSTILDLQFPRTFYKKLCNEPLTFDDYREIYPVTAQNLMKMLQYENDDFEEVFGLTFETTYKDPLKYALDNEKSKGDGMVSVELCKNGSKMKVTQANKQKFINLWVNFYLNESIINQISQFRSGFDRVFARTKSISLLNSEELERLLCGDETQQSYDFKMLRSVTKYSGGFSDDSRVVAWFWEIVEGWNYKLQRKLLSFITGSDRIPATGISTLNFKISRLGSKDKNNLPLSHTCFNELCLWEYSSRGKLEKKLLYAITESEGFGFR</sequence>
<comment type="catalytic activity">
    <reaction evidence="1">
        <text>S-ubiquitinyl-[E2 ubiquitin-conjugating enzyme]-L-cysteine + [acceptor protein]-L-lysine = [E2 ubiquitin-conjugating enzyme]-L-cysteine + N(6)-ubiquitinyl-[acceptor protein]-L-lysine.</text>
        <dbReference type="EC" id="2.3.2.26"/>
    </reaction>
</comment>
<feature type="active site" description="Glycyl thioester intermediate" evidence="5">
    <location>
        <position position="814"/>
    </location>
</feature>
<dbReference type="Gene3D" id="3.90.1750.10">
    <property type="entry name" value="Hect, E3 ligase catalytic domains"/>
    <property type="match status" value="1"/>
</dbReference>
<evidence type="ECO:0000256" key="4">
    <source>
        <dbReference type="ARBA" id="ARBA00022786"/>
    </source>
</evidence>
<dbReference type="GO" id="GO:0000209">
    <property type="term" value="P:protein polyubiquitination"/>
    <property type="evidence" value="ECO:0007669"/>
    <property type="project" value="InterPro"/>
</dbReference>
<dbReference type="InterPro" id="IPR000569">
    <property type="entry name" value="HECT_dom"/>
</dbReference>
<dbReference type="Gene3D" id="3.30.2160.10">
    <property type="entry name" value="Hect, E3 ligase catalytic domain"/>
    <property type="match status" value="1"/>
</dbReference>
<dbReference type="SUPFAM" id="SSF56204">
    <property type="entry name" value="Hect, E3 ligase catalytic domain"/>
    <property type="match status" value="1"/>
</dbReference>
<reference evidence="7 8" key="1">
    <citation type="journal article" date="2011" name="Proc. Natl. Acad. Sci. U.S.A.">
        <title>Evolutionary erosion of yeast sex chromosomes by mating-type switching accidents.</title>
        <authorList>
            <person name="Gordon J.L."/>
            <person name="Armisen D."/>
            <person name="Proux-Wera E."/>
            <person name="Oheigeartaigh S.S."/>
            <person name="Byrne K.P."/>
            <person name="Wolfe K.H."/>
        </authorList>
    </citation>
    <scope>NUCLEOTIDE SEQUENCE [LARGE SCALE GENOMIC DNA]</scope>
    <source>
        <strain evidence="8">ATCC 10597 / BCRC 20456 / CBS 421 / NBRC 0211 / NRRL Y-12639</strain>
    </source>
</reference>
<dbReference type="PANTHER" id="PTHR45700">
    <property type="entry name" value="UBIQUITIN-PROTEIN LIGASE E3C"/>
    <property type="match status" value="1"/>
</dbReference>
<dbReference type="InterPro" id="IPR035983">
    <property type="entry name" value="Hect_E3_ubiquitin_ligase"/>
</dbReference>
<feature type="domain" description="HECT" evidence="6">
    <location>
        <begin position="494"/>
        <end position="846"/>
    </location>
</feature>
<name>J7S4I1_NAUDC</name>
<dbReference type="OrthoDB" id="8068875at2759"/>
<organism evidence="7 8">
    <name type="scientific">Naumovozyma dairenensis (strain ATCC 10597 / BCRC 20456 / CBS 421 / NBRC 0211 / NRRL Y-12639)</name>
    <name type="common">Saccharomyces dairenensis</name>
    <dbReference type="NCBI Taxonomy" id="1071378"/>
    <lineage>
        <taxon>Eukaryota</taxon>
        <taxon>Fungi</taxon>
        <taxon>Dikarya</taxon>
        <taxon>Ascomycota</taxon>
        <taxon>Saccharomycotina</taxon>
        <taxon>Saccharomycetes</taxon>
        <taxon>Saccharomycetales</taxon>
        <taxon>Saccharomycetaceae</taxon>
        <taxon>Naumovozyma</taxon>
    </lineage>
</organism>
<dbReference type="OMA" id="MYYLFGA"/>
<dbReference type="RefSeq" id="XP_003980142.1">
    <property type="nucleotide sequence ID" value="XM_003980093.1"/>
</dbReference>
<dbReference type="Pfam" id="PF00632">
    <property type="entry name" value="HECT"/>
    <property type="match status" value="1"/>
</dbReference>
<dbReference type="FunFam" id="3.30.2410.10:FF:000003">
    <property type="entry name" value="probable E3 ubiquitin-protein ligase HERC4 isoform X1"/>
    <property type="match status" value="1"/>
</dbReference>
<proteinExistence type="predicted"/>
<protein>
    <recommendedName>
        <fullName evidence="2">HECT-type E3 ubiquitin transferase</fullName>
        <ecNumber evidence="2">2.3.2.26</ecNumber>
    </recommendedName>
</protein>
<keyword evidence="4 5" id="KW-0833">Ubl conjugation pathway</keyword>
<gene>
    <name evidence="7" type="primary">NDAI0G04830</name>
    <name evidence="7" type="ordered locus">NDAI_0G04830</name>
</gene>
<dbReference type="CDD" id="cd00078">
    <property type="entry name" value="HECTc"/>
    <property type="match status" value="1"/>
</dbReference>
<accession>J7S4I1</accession>
<dbReference type="STRING" id="1071378.J7S4I1"/>
<dbReference type="GeneID" id="13926944"/>
<dbReference type="AlphaFoldDB" id="J7S4I1"/>
<dbReference type="HOGENOM" id="CLU_002173_5_1_1"/>
<evidence type="ECO:0000313" key="7">
    <source>
        <dbReference type="EMBL" id="CCK73466.1"/>
    </source>
</evidence>
<dbReference type="KEGG" id="ndi:NDAI_0G04830"/>
<evidence type="ECO:0000256" key="1">
    <source>
        <dbReference type="ARBA" id="ARBA00000885"/>
    </source>
</evidence>
<dbReference type="eggNOG" id="KOG0941">
    <property type="taxonomic scope" value="Eukaryota"/>
</dbReference>
<keyword evidence="3" id="KW-0808">Transferase</keyword>
<dbReference type="EMBL" id="HE580273">
    <property type="protein sequence ID" value="CCK73466.1"/>
    <property type="molecule type" value="Genomic_DNA"/>
</dbReference>
<evidence type="ECO:0000313" key="8">
    <source>
        <dbReference type="Proteomes" id="UP000000689"/>
    </source>
</evidence>
<evidence type="ECO:0000256" key="3">
    <source>
        <dbReference type="ARBA" id="ARBA00022679"/>
    </source>
</evidence>
<dbReference type="SMART" id="SM00119">
    <property type="entry name" value="HECTc"/>
    <property type="match status" value="1"/>
</dbReference>
<dbReference type="GO" id="GO:0061630">
    <property type="term" value="F:ubiquitin protein ligase activity"/>
    <property type="evidence" value="ECO:0007669"/>
    <property type="project" value="UniProtKB-EC"/>
</dbReference>
<evidence type="ECO:0000256" key="2">
    <source>
        <dbReference type="ARBA" id="ARBA00012485"/>
    </source>
</evidence>